<organism evidence="2 3">
    <name type="scientific">Marmoricola endophyticus</name>
    <dbReference type="NCBI Taxonomy" id="2040280"/>
    <lineage>
        <taxon>Bacteria</taxon>
        <taxon>Bacillati</taxon>
        <taxon>Actinomycetota</taxon>
        <taxon>Actinomycetes</taxon>
        <taxon>Propionibacteriales</taxon>
        <taxon>Nocardioidaceae</taxon>
        <taxon>Marmoricola</taxon>
    </lineage>
</organism>
<dbReference type="RefSeq" id="WP_188778660.1">
    <property type="nucleotide sequence ID" value="NZ_BMKQ01000001.1"/>
</dbReference>
<keyword evidence="1" id="KW-0812">Transmembrane</keyword>
<comment type="caution">
    <text evidence="2">The sequence shown here is derived from an EMBL/GenBank/DDBJ whole genome shotgun (WGS) entry which is preliminary data.</text>
</comment>
<feature type="transmembrane region" description="Helical" evidence="1">
    <location>
        <begin position="68"/>
        <end position="90"/>
    </location>
</feature>
<dbReference type="Pfam" id="PF02325">
    <property type="entry name" value="CCB3_YggT"/>
    <property type="match status" value="1"/>
</dbReference>
<evidence type="ECO:0000313" key="2">
    <source>
        <dbReference type="EMBL" id="GGF37870.1"/>
    </source>
</evidence>
<dbReference type="InterPro" id="IPR003425">
    <property type="entry name" value="CCB3/YggT"/>
</dbReference>
<gene>
    <name evidence="2" type="ORF">GCM10011519_09280</name>
</gene>
<evidence type="ECO:0000256" key="1">
    <source>
        <dbReference type="SAM" id="Phobius"/>
    </source>
</evidence>
<keyword evidence="3" id="KW-1185">Reference proteome</keyword>
<proteinExistence type="predicted"/>
<reference evidence="2" key="1">
    <citation type="journal article" date="2014" name="Int. J. Syst. Evol. Microbiol.">
        <title>Complete genome sequence of Corynebacterium casei LMG S-19264T (=DSM 44701T), isolated from a smear-ripened cheese.</title>
        <authorList>
            <consortium name="US DOE Joint Genome Institute (JGI-PGF)"/>
            <person name="Walter F."/>
            <person name="Albersmeier A."/>
            <person name="Kalinowski J."/>
            <person name="Ruckert C."/>
        </authorList>
    </citation>
    <scope>NUCLEOTIDE SEQUENCE</scope>
    <source>
        <strain evidence="2">CGMCC 1.16067</strain>
    </source>
</reference>
<evidence type="ECO:0000313" key="3">
    <source>
        <dbReference type="Proteomes" id="UP000649179"/>
    </source>
</evidence>
<dbReference type="EMBL" id="BMKQ01000001">
    <property type="protein sequence ID" value="GGF37870.1"/>
    <property type="molecule type" value="Genomic_DNA"/>
</dbReference>
<reference evidence="2" key="2">
    <citation type="submission" date="2020-09" db="EMBL/GenBank/DDBJ databases">
        <authorList>
            <person name="Sun Q."/>
            <person name="Zhou Y."/>
        </authorList>
    </citation>
    <scope>NUCLEOTIDE SEQUENCE</scope>
    <source>
        <strain evidence="2">CGMCC 1.16067</strain>
    </source>
</reference>
<dbReference type="GO" id="GO:0016020">
    <property type="term" value="C:membrane"/>
    <property type="evidence" value="ECO:0007669"/>
    <property type="project" value="InterPro"/>
</dbReference>
<keyword evidence="1" id="KW-0472">Membrane</keyword>
<feature type="transmembrane region" description="Helical" evidence="1">
    <location>
        <begin position="7"/>
        <end position="25"/>
    </location>
</feature>
<dbReference type="AlphaFoldDB" id="A0A917F138"/>
<sequence>MLIVGQIIAWALGLFVFLLLVRFVMDWVQLFARDWRPRGIVLALLEIVYSITDPPIKAVRKVLPMVRLGGMGLDLSPMVVLIVCLVLQRVNGLVFLSGGL</sequence>
<protein>
    <submittedName>
        <fullName evidence="2">YggT family protein</fullName>
    </submittedName>
</protein>
<name>A0A917F138_9ACTN</name>
<accession>A0A917F138</accession>
<dbReference type="Proteomes" id="UP000649179">
    <property type="component" value="Unassembled WGS sequence"/>
</dbReference>
<keyword evidence="1" id="KW-1133">Transmembrane helix</keyword>